<evidence type="ECO:0000313" key="1">
    <source>
        <dbReference type="EMBL" id="JAD78838.1"/>
    </source>
</evidence>
<proteinExistence type="predicted"/>
<dbReference type="AlphaFoldDB" id="A0A0A9CWM9"/>
<reference evidence="1" key="2">
    <citation type="journal article" date="2015" name="Data Brief">
        <title>Shoot transcriptome of the giant reed, Arundo donax.</title>
        <authorList>
            <person name="Barrero R.A."/>
            <person name="Guerrero F.D."/>
            <person name="Moolhuijzen P."/>
            <person name="Goolsby J.A."/>
            <person name="Tidwell J."/>
            <person name="Bellgard S.E."/>
            <person name="Bellgard M.I."/>
        </authorList>
    </citation>
    <scope>NUCLEOTIDE SEQUENCE</scope>
    <source>
        <tissue evidence="1">Shoot tissue taken approximately 20 cm above the soil surface</tissue>
    </source>
</reference>
<reference evidence="1" key="1">
    <citation type="submission" date="2014-09" db="EMBL/GenBank/DDBJ databases">
        <authorList>
            <person name="Magalhaes I.L.F."/>
            <person name="Oliveira U."/>
            <person name="Santos F.R."/>
            <person name="Vidigal T.H.D.A."/>
            <person name="Brescovit A.D."/>
            <person name="Santos A.J."/>
        </authorList>
    </citation>
    <scope>NUCLEOTIDE SEQUENCE</scope>
    <source>
        <tissue evidence="1">Shoot tissue taken approximately 20 cm above the soil surface</tissue>
    </source>
</reference>
<name>A0A0A9CWM9_ARUDO</name>
<accession>A0A0A9CWM9</accession>
<organism evidence="1">
    <name type="scientific">Arundo donax</name>
    <name type="common">Giant reed</name>
    <name type="synonym">Donax arundinaceus</name>
    <dbReference type="NCBI Taxonomy" id="35708"/>
    <lineage>
        <taxon>Eukaryota</taxon>
        <taxon>Viridiplantae</taxon>
        <taxon>Streptophyta</taxon>
        <taxon>Embryophyta</taxon>
        <taxon>Tracheophyta</taxon>
        <taxon>Spermatophyta</taxon>
        <taxon>Magnoliopsida</taxon>
        <taxon>Liliopsida</taxon>
        <taxon>Poales</taxon>
        <taxon>Poaceae</taxon>
        <taxon>PACMAD clade</taxon>
        <taxon>Arundinoideae</taxon>
        <taxon>Arundineae</taxon>
        <taxon>Arundo</taxon>
    </lineage>
</organism>
<sequence>MEHRIFSVLSLFCQLALVDCLILYSKHLVLSSSLVPARTAVTFIHHMEGILLQSCVLMNST</sequence>
<protein>
    <submittedName>
        <fullName evidence="1">Uncharacterized protein</fullName>
    </submittedName>
</protein>
<dbReference type="EMBL" id="GBRH01219057">
    <property type="protein sequence ID" value="JAD78838.1"/>
    <property type="molecule type" value="Transcribed_RNA"/>
</dbReference>